<dbReference type="PANTHER" id="PTHR41324">
    <property type="entry name" value="MEMBRANE PROTEIN-RELATED"/>
    <property type="match status" value="1"/>
</dbReference>
<keyword evidence="1" id="KW-0472">Membrane</keyword>
<proteinExistence type="predicted"/>
<gene>
    <name evidence="2" type="ORF">ACFO1S_01175</name>
</gene>
<dbReference type="PANTHER" id="PTHR41324:SF1">
    <property type="entry name" value="DUF2232 DOMAIN-CONTAINING PROTEIN"/>
    <property type="match status" value="1"/>
</dbReference>
<feature type="transmembrane region" description="Helical" evidence="1">
    <location>
        <begin position="97"/>
        <end position="121"/>
    </location>
</feature>
<feature type="transmembrane region" description="Helical" evidence="1">
    <location>
        <begin position="207"/>
        <end position="223"/>
    </location>
</feature>
<dbReference type="Pfam" id="PF09991">
    <property type="entry name" value="DUF2232"/>
    <property type="match status" value="1"/>
</dbReference>
<accession>A0ABV8S3W6</accession>
<feature type="transmembrane region" description="Helical" evidence="1">
    <location>
        <begin position="159"/>
        <end position="186"/>
    </location>
</feature>
<feature type="transmembrane region" description="Helical" evidence="1">
    <location>
        <begin position="229"/>
        <end position="256"/>
    </location>
</feature>
<reference evidence="3" key="1">
    <citation type="journal article" date="2019" name="Int. J. Syst. Evol. Microbiol.">
        <title>The Global Catalogue of Microorganisms (GCM) 10K type strain sequencing project: providing services to taxonomists for standard genome sequencing and annotation.</title>
        <authorList>
            <consortium name="The Broad Institute Genomics Platform"/>
            <consortium name="The Broad Institute Genome Sequencing Center for Infectious Disease"/>
            <person name="Wu L."/>
            <person name="Ma J."/>
        </authorList>
    </citation>
    <scope>NUCLEOTIDE SEQUENCE [LARGE SCALE GENOMIC DNA]</scope>
    <source>
        <strain evidence="3">CGMCC 4.1641</strain>
    </source>
</reference>
<evidence type="ECO:0000313" key="3">
    <source>
        <dbReference type="Proteomes" id="UP001595755"/>
    </source>
</evidence>
<dbReference type="EMBL" id="JBHSED010000002">
    <property type="protein sequence ID" value="MFC4302046.1"/>
    <property type="molecule type" value="Genomic_DNA"/>
</dbReference>
<dbReference type="InterPro" id="IPR018710">
    <property type="entry name" value="DUF2232"/>
</dbReference>
<dbReference type="Proteomes" id="UP001595755">
    <property type="component" value="Unassembled WGS sequence"/>
</dbReference>
<organism evidence="2 3">
    <name type="scientific">Cohnella boryungensis</name>
    <dbReference type="NCBI Taxonomy" id="768479"/>
    <lineage>
        <taxon>Bacteria</taxon>
        <taxon>Bacillati</taxon>
        <taxon>Bacillota</taxon>
        <taxon>Bacilli</taxon>
        <taxon>Bacillales</taxon>
        <taxon>Paenibacillaceae</taxon>
        <taxon>Cohnella</taxon>
    </lineage>
</organism>
<keyword evidence="1" id="KW-0812">Transmembrane</keyword>
<feature type="transmembrane region" description="Helical" evidence="1">
    <location>
        <begin position="12"/>
        <end position="38"/>
    </location>
</feature>
<name>A0ABV8S3W6_9BACL</name>
<feature type="transmembrane region" description="Helical" evidence="1">
    <location>
        <begin position="268"/>
        <end position="290"/>
    </location>
</feature>
<comment type="caution">
    <text evidence="2">The sequence shown here is derived from an EMBL/GenBank/DDBJ whole genome shotgun (WGS) entry which is preliminary data.</text>
</comment>
<protein>
    <submittedName>
        <fullName evidence="2">DUF2232 domain-containing protein</fullName>
    </submittedName>
</protein>
<evidence type="ECO:0000256" key="1">
    <source>
        <dbReference type="SAM" id="Phobius"/>
    </source>
</evidence>
<keyword evidence="3" id="KW-1185">Reference proteome</keyword>
<evidence type="ECO:0000313" key="2">
    <source>
        <dbReference type="EMBL" id="MFC4302046.1"/>
    </source>
</evidence>
<feature type="transmembrane region" description="Helical" evidence="1">
    <location>
        <begin position="58"/>
        <end position="85"/>
    </location>
</feature>
<sequence length="298" mass="32701">MNISWKSLAWSAAAVVLLLLLATPFSVFSLFLLMVPFIVLFTMLDIKSFVLHLVPVGIIAYLLTGVLGPMVAALGLIYLVPAIGMGHLYKKGSSARAALTAGFVILLAQMLLGLVFFSIMIDIDVKAELVAVVTQSLENAKLVESGWVVEAFKNLIDAIVLYLPTVVLTMAFVIAATGHGLSRLALRTVDIEAPALPEAKTWRVPRSLLLYFFIAMLAVSAMSKDQGGYWWIAIYNLVPVLQIAFTIQAIGFLFFLADNKDWPKIAPLLLCIPLLMLPWTFLIGLLDAAFPLRKYFVK</sequence>
<dbReference type="RefSeq" id="WP_204605707.1">
    <property type="nucleotide sequence ID" value="NZ_JBHSED010000002.1"/>
</dbReference>
<keyword evidence="1" id="KW-1133">Transmembrane helix</keyword>